<dbReference type="EMBL" id="JASPKY010000438">
    <property type="protein sequence ID" value="KAK9700406.1"/>
    <property type="molecule type" value="Genomic_DNA"/>
</dbReference>
<feature type="region of interest" description="Disordered" evidence="1">
    <location>
        <begin position="1"/>
        <end position="28"/>
    </location>
</feature>
<name>A0AAW1JC87_POPJA</name>
<keyword evidence="3" id="KW-1185">Reference proteome</keyword>
<organism evidence="2 3">
    <name type="scientific">Popillia japonica</name>
    <name type="common">Japanese beetle</name>
    <dbReference type="NCBI Taxonomy" id="7064"/>
    <lineage>
        <taxon>Eukaryota</taxon>
        <taxon>Metazoa</taxon>
        <taxon>Ecdysozoa</taxon>
        <taxon>Arthropoda</taxon>
        <taxon>Hexapoda</taxon>
        <taxon>Insecta</taxon>
        <taxon>Pterygota</taxon>
        <taxon>Neoptera</taxon>
        <taxon>Endopterygota</taxon>
        <taxon>Coleoptera</taxon>
        <taxon>Polyphaga</taxon>
        <taxon>Scarabaeiformia</taxon>
        <taxon>Scarabaeidae</taxon>
        <taxon>Rutelinae</taxon>
        <taxon>Popillia</taxon>
    </lineage>
</organism>
<evidence type="ECO:0000256" key="1">
    <source>
        <dbReference type="SAM" id="MobiDB-lite"/>
    </source>
</evidence>
<evidence type="ECO:0000313" key="3">
    <source>
        <dbReference type="Proteomes" id="UP001458880"/>
    </source>
</evidence>
<protein>
    <submittedName>
        <fullName evidence="2">Uncharacterized protein</fullName>
    </submittedName>
</protein>
<feature type="compositionally biased region" description="Polar residues" evidence="1">
    <location>
        <begin position="14"/>
        <end position="26"/>
    </location>
</feature>
<accession>A0AAW1JC87</accession>
<sequence>MSKVTRENVEGVTTPKSPDANASNTEETARDLNVVLRCERNMEIMMAQLSQGNINTSNNHVNVPFSEINVQIPEFTNETDEIDVDEWAKRVETIKEIYQVDDKLIKVLATNKVGKNVKKWYESQEGNYRKGWTEFVNDLREMFKKHYLLLFTHPTGSYYVKLSKRQ</sequence>
<proteinExistence type="predicted"/>
<gene>
    <name evidence="2" type="ORF">QE152_g31254</name>
</gene>
<comment type="caution">
    <text evidence="2">The sequence shown here is derived from an EMBL/GenBank/DDBJ whole genome shotgun (WGS) entry which is preliminary data.</text>
</comment>
<dbReference type="Proteomes" id="UP001458880">
    <property type="component" value="Unassembled WGS sequence"/>
</dbReference>
<reference evidence="2 3" key="1">
    <citation type="journal article" date="2024" name="BMC Genomics">
        <title>De novo assembly and annotation of Popillia japonica's genome with initial clues to its potential as an invasive pest.</title>
        <authorList>
            <person name="Cucini C."/>
            <person name="Boschi S."/>
            <person name="Funari R."/>
            <person name="Cardaioli E."/>
            <person name="Iannotti N."/>
            <person name="Marturano G."/>
            <person name="Paoli F."/>
            <person name="Bruttini M."/>
            <person name="Carapelli A."/>
            <person name="Frati F."/>
            <person name="Nardi F."/>
        </authorList>
    </citation>
    <scope>NUCLEOTIDE SEQUENCE [LARGE SCALE GENOMIC DNA]</scope>
    <source>
        <strain evidence="2">DMR45628</strain>
    </source>
</reference>
<dbReference type="AlphaFoldDB" id="A0AAW1JC87"/>
<evidence type="ECO:0000313" key="2">
    <source>
        <dbReference type="EMBL" id="KAK9700406.1"/>
    </source>
</evidence>